<keyword evidence="2" id="KW-1133">Transmembrane helix</keyword>
<dbReference type="EMBL" id="JAGMWN010000012">
    <property type="protein sequence ID" value="MBP5858905.1"/>
    <property type="molecule type" value="Genomic_DNA"/>
</dbReference>
<keyword evidence="2" id="KW-0812">Transmembrane</keyword>
<organism evidence="3 4">
    <name type="scientific">Marivibrio halodurans</name>
    <dbReference type="NCBI Taxonomy" id="2039722"/>
    <lineage>
        <taxon>Bacteria</taxon>
        <taxon>Pseudomonadati</taxon>
        <taxon>Pseudomonadota</taxon>
        <taxon>Alphaproteobacteria</taxon>
        <taxon>Rhodospirillales</taxon>
        <taxon>Rhodospirillaceae</taxon>
        <taxon>Marivibrio</taxon>
    </lineage>
</organism>
<feature type="region of interest" description="Disordered" evidence="1">
    <location>
        <begin position="28"/>
        <end position="60"/>
    </location>
</feature>
<feature type="transmembrane region" description="Helical" evidence="2">
    <location>
        <begin position="69"/>
        <end position="87"/>
    </location>
</feature>
<keyword evidence="4" id="KW-1185">Reference proteome</keyword>
<keyword evidence="2" id="KW-0472">Membrane</keyword>
<gene>
    <name evidence="3" type="ORF">KAJ83_17935</name>
</gene>
<evidence type="ECO:0000256" key="2">
    <source>
        <dbReference type="SAM" id="Phobius"/>
    </source>
</evidence>
<proteinExistence type="predicted"/>
<dbReference type="Proteomes" id="UP000672602">
    <property type="component" value="Unassembled WGS sequence"/>
</dbReference>
<reference evidence="3" key="1">
    <citation type="submission" date="2021-04" db="EMBL/GenBank/DDBJ databases">
        <authorList>
            <person name="Zhang D.-C."/>
        </authorList>
    </citation>
    <scope>NUCLEOTIDE SEQUENCE</scope>
    <source>
        <strain evidence="3">CGMCC 1.15697</strain>
    </source>
</reference>
<sequence length="90" mass="9929">MAELLRDNPLLIAGVVILLAAMLAARGRMRRGPSDTGGRDPAHRRGHVPRPSSERSAARIGRERRRARIQMILALFCILGFTLIAIVNSF</sequence>
<comment type="caution">
    <text evidence="3">The sequence shown here is derived from an EMBL/GenBank/DDBJ whole genome shotgun (WGS) entry which is preliminary data.</text>
</comment>
<dbReference type="AlphaFoldDB" id="A0A8J7S267"/>
<evidence type="ECO:0000256" key="1">
    <source>
        <dbReference type="SAM" id="MobiDB-lite"/>
    </source>
</evidence>
<evidence type="ECO:0000313" key="3">
    <source>
        <dbReference type="EMBL" id="MBP5858905.1"/>
    </source>
</evidence>
<accession>A0A8J7S267</accession>
<dbReference type="RefSeq" id="WP_210683495.1">
    <property type="nucleotide sequence ID" value="NZ_JAGMWN010000012.1"/>
</dbReference>
<feature type="transmembrane region" description="Helical" evidence="2">
    <location>
        <begin position="6"/>
        <end position="25"/>
    </location>
</feature>
<evidence type="ECO:0000313" key="4">
    <source>
        <dbReference type="Proteomes" id="UP000672602"/>
    </source>
</evidence>
<protein>
    <submittedName>
        <fullName evidence="3">Uncharacterized protein</fullName>
    </submittedName>
</protein>
<name>A0A8J7S267_9PROT</name>